<dbReference type="PANTHER" id="PTHR14136:SF17">
    <property type="entry name" value="BTB_POZ DOMAIN-CONTAINING PROTEIN KCTD9"/>
    <property type="match status" value="1"/>
</dbReference>
<evidence type="ECO:0000256" key="1">
    <source>
        <dbReference type="ARBA" id="ARBA00004906"/>
    </source>
</evidence>
<evidence type="ECO:0000313" key="3">
    <source>
        <dbReference type="EMBL" id="KAF5783903.1"/>
    </source>
</evidence>
<reference evidence="3 5" key="1">
    <citation type="journal article" date="2017" name="Nature">
        <title>The sunflower genome provides insights into oil metabolism, flowering and Asterid evolution.</title>
        <authorList>
            <person name="Badouin H."/>
            <person name="Gouzy J."/>
            <person name="Grassa C.J."/>
            <person name="Murat F."/>
            <person name="Staton S.E."/>
            <person name="Cottret L."/>
            <person name="Lelandais-Briere C."/>
            <person name="Owens G.L."/>
            <person name="Carrere S."/>
            <person name="Mayjonade B."/>
            <person name="Legrand L."/>
            <person name="Gill N."/>
            <person name="Kane N.C."/>
            <person name="Bowers J.E."/>
            <person name="Hubner S."/>
            <person name="Bellec A."/>
            <person name="Berard A."/>
            <person name="Berges H."/>
            <person name="Blanchet N."/>
            <person name="Boniface M.C."/>
            <person name="Brunel D."/>
            <person name="Catrice O."/>
            <person name="Chaidir N."/>
            <person name="Claudel C."/>
            <person name="Donnadieu C."/>
            <person name="Faraut T."/>
            <person name="Fievet G."/>
            <person name="Helmstetter N."/>
            <person name="King M."/>
            <person name="Knapp S.J."/>
            <person name="Lai Z."/>
            <person name="Le Paslier M.C."/>
            <person name="Lippi Y."/>
            <person name="Lorenzon L."/>
            <person name="Mandel J.R."/>
            <person name="Marage G."/>
            <person name="Marchand G."/>
            <person name="Marquand E."/>
            <person name="Bret-Mestries E."/>
            <person name="Morien E."/>
            <person name="Nambeesan S."/>
            <person name="Nguyen T."/>
            <person name="Pegot-Espagnet P."/>
            <person name="Pouilly N."/>
            <person name="Raftis F."/>
            <person name="Sallet E."/>
            <person name="Schiex T."/>
            <person name="Thomas J."/>
            <person name="Vandecasteele C."/>
            <person name="Vares D."/>
            <person name="Vear F."/>
            <person name="Vautrin S."/>
            <person name="Crespi M."/>
            <person name="Mangin B."/>
            <person name="Burke J.M."/>
            <person name="Salse J."/>
            <person name="Munos S."/>
            <person name="Vincourt P."/>
            <person name="Rieseberg L.H."/>
            <person name="Langlade N.B."/>
        </authorList>
    </citation>
    <scope>NUCLEOTIDE SEQUENCE [LARGE SCALE GENOMIC DNA]</scope>
    <source>
        <strain evidence="5">cv. SF193</strain>
        <tissue evidence="3">Leaves</tissue>
    </source>
</reference>
<dbReference type="InParanoid" id="A0A251TD69"/>
<dbReference type="AlphaFoldDB" id="A0A251TD69"/>
<evidence type="ECO:0000259" key="2">
    <source>
        <dbReference type="SMART" id="SM00225"/>
    </source>
</evidence>
<accession>A0A251TD69</accession>
<dbReference type="Gene3D" id="2.160.20.80">
    <property type="entry name" value="E3 ubiquitin-protein ligase SopA"/>
    <property type="match status" value="1"/>
</dbReference>
<dbReference type="OMA" id="DPRYINF"/>
<dbReference type="InterPro" id="IPR051082">
    <property type="entry name" value="Pentapeptide-BTB/POZ_domain"/>
</dbReference>
<reference evidence="4" key="2">
    <citation type="submission" date="2017-02" db="EMBL/GenBank/DDBJ databases">
        <title>Sunflower complete genome.</title>
        <authorList>
            <person name="Langlade N."/>
            <person name="Munos S."/>
        </authorList>
    </citation>
    <scope>NUCLEOTIDE SEQUENCE [LARGE SCALE GENOMIC DNA]</scope>
    <source>
        <tissue evidence="4">Leaves</tissue>
    </source>
</reference>
<organism evidence="4 5">
    <name type="scientific">Helianthus annuus</name>
    <name type="common">Common sunflower</name>
    <dbReference type="NCBI Taxonomy" id="4232"/>
    <lineage>
        <taxon>Eukaryota</taxon>
        <taxon>Viridiplantae</taxon>
        <taxon>Streptophyta</taxon>
        <taxon>Embryophyta</taxon>
        <taxon>Tracheophyta</taxon>
        <taxon>Spermatophyta</taxon>
        <taxon>Magnoliopsida</taxon>
        <taxon>eudicotyledons</taxon>
        <taxon>Gunneridae</taxon>
        <taxon>Pentapetalae</taxon>
        <taxon>asterids</taxon>
        <taxon>campanulids</taxon>
        <taxon>Asterales</taxon>
        <taxon>Asteraceae</taxon>
        <taxon>Asteroideae</taxon>
        <taxon>Heliantheae alliance</taxon>
        <taxon>Heliantheae</taxon>
        <taxon>Helianthus</taxon>
    </lineage>
</organism>
<dbReference type="SUPFAM" id="SSF54695">
    <property type="entry name" value="POZ domain"/>
    <property type="match status" value="1"/>
</dbReference>
<dbReference type="PANTHER" id="PTHR14136">
    <property type="entry name" value="BTB_POZ DOMAIN-CONTAINING PROTEIN KCTD9"/>
    <property type="match status" value="1"/>
</dbReference>
<reference evidence="3" key="3">
    <citation type="submission" date="2020-06" db="EMBL/GenBank/DDBJ databases">
        <title>Helianthus annuus Genome sequencing and assembly Release 2.</title>
        <authorList>
            <person name="Gouzy J."/>
            <person name="Langlade N."/>
            <person name="Munos S."/>
        </authorList>
    </citation>
    <scope>NUCLEOTIDE SEQUENCE</scope>
    <source>
        <tissue evidence="3">Leaves</tissue>
    </source>
</reference>
<protein>
    <submittedName>
        <fullName evidence="3">Chromatin remodeling &amp; transcription regulator BTB-POZ family</fullName>
    </submittedName>
    <submittedName>
        <fullName evidence="4">Putative SKP1/BTB/POZ domain-containing protein</fullName>
    </submittedName>
</protein>
<dbReference type="SMART" id="SM00225">
    <property type="entry name" value="BTB"/>
    <property type="match status" value="1"/>
</dbReference>
<evidence type="ECO:0000313" key="4">
    <source>
        <dbReference type="EMBL" id="OTG09018.1"/>
    </source>
</evidence>
<evidence type="ECO:0000313" key="5">
    <source>
        <dbReference type="Proteomes" id="UP000215914"/>
    </source>
</evidence>
<dbReference type="STRING" id="4232.A0A251TD69"/>
<dbReference type="InterPro" id="IPR001646">
    <property type="entry name" value="5peptide_repeat"/>
</dbReference>
<gene>
    <name evidence="4" type="ORF">HannXRQ_Chr11g0348221</name>
    <name evidence="3" type="ORF">HanXRQr2_Chr11g0513401</name>
</gene>
<sequence length="237" mass="26348">MTMDSNATSSIVRLNIGGYEFLTTVDTLTHREPQSMLAAMFSGRHTVYKDPEKGYVFVDRDGMHFRHILNWLRDGVAPISNLSDLECSELLQEAEYYQLLGLVDRINEVLNKKKKDEQMDTDLTRADIIKYCIKRSRNFCLRGVNLSGLDLSKMNLMSFNLSHACLKNVILSGAYLEGANLEGANLEGANLKGASLRQANLKGANLKGAKLQGADIRDVRHLEDAELDGANLVGAIR</sequence>
<dbReference type="GO" id="GO:0051260">
    <property type="term" value="P:protein homooligomerization"/>
    <property type="evidence" value="ECO:0007669"/>
    <property type="project" value="InterPro"/>
</dbReference>
<dbReference type="SUPFAM" id="SSF141571">
    <property type="entry name" value="Pentapeptide repeat-like"/>
    <property type="match status" value="1"/>
</dbReference>
<dbReference type="Proteomes" id="UP000215914">
    <property type="component" value="Chromosome 11"/>
</dbReference>
<dbReference type="Pfam" id="PF00805">
    <property type="entry name" value="Pentapeptide"/>
    <property type="match status" value="2"/>
</dbReference>
<feature type="domain" description="BTB" evidence="2">
    <location>
        <begin position="10"/>
        <end position="114"/>
    </location>
</feature>
<name>A0A251TD69_HELAN</name>
<dbReference type="Gramene" id="mRNA:HanXRQr2_Chr11g0513401">
    <property type="protein sequence ID" value="mRNA:HanXRQr2_Chr11g0513401"/>
    <property type="gene ID" value="HanXRQr2_Chr11g0513401"/>
</dbReference>
<dbReference type="EMBL" id="MNCJ02000326">
    <property type="protein sequence ID" value="KAF5783903.1"/>
    <property type="molecule type" value="Genomic_DNA"/>
</dbReference>
<dbReference type="Pfam" id="PF02214">
    <property type="entry name" value="BTB_2"/>
    <property type="match status" value="1"/>
</dbReference>
<dbReference type="InterPro" id="IPR003131">
    <property type="entry name" value="T1-type_BTB"/>
</dbReference>
<dbReference type="EMBL" id="CM007900">
    <property type="protein sequence ID" value="OTG09018.1"/>
    <property type="molecule type" value="Genomic_DNA"/>
</dbReference>
<proteinExistence type="predicted"/>
<dbReference type="InterPro" id="IPR011333">
    <property type="entry name" value="SKP1/BTB/POZ_sf"/>
</dbReference>
<comment type="pathway">
    <text evidence="1">Protein modification; protein ubiquitination.</text>
</comment>
<dbReference type="Gene3D" id="3.30.710.10">
    <property type="entry name" value="Potassium Channel Kv1.1, Chain A"/>
    <property type="match status" value="1"/>
</dbReference>
<keyword evidence="5" id="KW-1185">Reference proteome</keyword>
<dbReference type="InterPro" id="IPR000210">
    <property type="entry name" value="BTB/POZ_dom"/>
</dbReference>